<feature type="compositionally biased region" description="Polar residues" evidence="1">
    <location>
        <begin position="566"/>
        <end position="600"/>
    </location>
</feature>
<feature type="region of interest" description="Disordered" evidence="1">
    <location>
        <begin position="726"/>
        <end position="768"/>
    </location>
</feature>
<evidence type="ECO:0000313" key="3">
    <source>
        <dbReference type="Proteomes" id="UP000567179"/>
    </source>
</evidence>
<feature type="compositionally biased region" description="Low complexity" evidence="1">
    <location>
        <begin position="119"/>
        <end position="137"/>
    </location>
</feature>
<feature type="compositionally biased region" description="Basic and acidic residues" evidence="1">
    <location>
        <begin position="1471"/>
        <end position="1485"/>
    </location>
</feature>
<feature type="compositionally biased region" description="Polar residues" evidence="1">
    <location>
        <begin position="178"/>
        <end position="207"/>
    </location>
</feature>
<feature type="compositionally biased region" description="Polar residues" evidence="1">
    <location>
        <begin position="1230"/>
        <end position="1266"/>
    </location>
</feature>
<sequence>MHRFRKKSDAKRGQVPTAHTLTSSLQGILPELPPSDDFRTSLILPDLSRRFSLLRSATGESVPVEQLKTRLANHRKQGSENQISEEEEDMLLETLNRLRSRVTSSTSTEGSQEQLAPTQDSAQDSTLSSSITSSPGRSARRYSNQLFGSGRLRDYKGSPSKTSRTSTRTTSVTSTNSQALDSQNTPSRSVTPYTDGPASSTQSSSVTEIALPTRSDSLSPYDDEDDDDTQSLSAAEYRLNMALGPNGLKRASLAIQQAIKEIEDEVEEEILLPRSTPIPRGNIDQHVYSPEVRHSQASVYESVMAISSDKALPDEFRERRASPIPARTVPGYVPGMPRPMTPRDFDFDEQRSHSTTPRAQSPYADLPTSPALSMNKLRRESLSAGKPSSMTPVSAAPYFLQRSTNGGSFGRSTPEDLHRAGNGDSVDFSDNLGSSILSRRRPVSPLSSPPYQPITASGTRPPSRPTTPSNVIWTPSINQSHRSKGSHSRNNSWTTEGSLSNSDYPNVFSSNAKFGPRPLRSPRNDRFDFSPGSSQSSSASSPPNGVRAAADSPRAYIPDADAGSPTFPSKYTSRSDTPTQNAQYAQSSPAFATFDSSPRNGSKRASRQNGPSSPFNLNGFSSLGFAPRPSSSRSSLDSAGSSFHSWDESDKVLGLFADSKDPQSTAWHDFSDDKSNSTPASSPQDDDDEDVDQILLQHGGLKTADLAVIQNKLVYAALTKIANTDPRDRAPSAMRRSRRPSTSQSNYTRVASPPPQPASPTPFTTEDHMSKASALLNSVVDSIKDQPHHLTVNPPTTPTTVNPTEDTQSSQNSKRNLTFVLFGAEDDANVDEDTVKFAPQTTLQASTPISTKGAAAVMTAVSTPVEPPPQTPTTAKLHENATSPTYVTPYLLRNPSTSRVPKNTHDEADLAREVKQKTDAAMVALNKDPSHANLGDSLKHSPSVRRRVDPSQISTPKFVSTTTSVETVPIRTPSLSSNNAGSSKLGSRFKRLRGSLRVKNTVSPGEDTALDSTKASSTSQIATNDSSQLNSAGTPKSATESGRFKVPVAPSPPSSAGPGLKGFMARFRNKRTTEMSATSESSTGTSSSQQARAMSPLSPRFKDPITPTTPTTPMQQTGPTDRGVPSSPRVQGQPRPMYSRFPPANLSAPLDSPAEAATTEASQSETALEQLFKAANNLGLDQKALTELLARSGATAAQPASSRQDAMIAPIIGPTSRKDSGHVQQVAYVGSTSSDQTATPTNYTSLANQQRQKGNTSDLRPTTPDESISRKGSVRKADHLRKPKENPGDPVANAVVRRTLIYANDIGSSAELSALMQRKNSARRRRASANSVSVRSIQDRAPTPPPPKASKRFSADGMPPMPQMPNLGGAAGQMLNVPSTSVSGAIEKSNSTYDSLYDMYAGESRVASVVAVDPNAHADQQTRGELFESGPALELVELANGETIWNIVNGLRDGDDESIYSGRASFTSEYSTREPGTDFIKDHTRSGSKGSAASFISKKKAQSSQQHPQQGKLRPETKVFHSTSAQIGRLIESLSQGADAGSFNFLPSGPAHGPGHSASSSLSTNDINWTVEERLERMLGAMATP</sequence>
<organism evidence="2 3">
    <name type="scientific">Psilocybe cf. subviscida</name>
    <dbReference type="NCBI Taxonomy" id="2480587"/>
    <lineage>
        <taxon>Eukaryota</taxon>
        <taxon>Fungi</taxon>
        <taxon>Dikarya</taxon>
        <taxon>Basidiomycota</taxon>
        <taxon>Agaricomycotina</taxon>
        <taxon>Agaricomycetes</taxon>
        <taxon>Agaricomycetidae</taxon>
        <taxon>Agaricales</taxon>
        <taxon>Agaricineae</taxon>
        <taxon>Strophariaceae</taxon>
        <taxon>Psilocybe</taxon>
    </lineage>
</organism>
<feature type="compositionally biased region" description="Basic residues" evidence="1">
    <location>
        <begin position="1272"/>
        <end position="1282"/>
    </location>
</feature>
<dbReference type="EMBL" id="JAACJJ010000001">
    <property type="protein sequence ID" value="KAF5330730.1"/>
    <property type="molecule type" value="Genomic_DNA"/>
</dbReference>
<feature type="compositionally biased region" description="Polar residues" evidence="1">
    <location>
        <begin position="951"/>
        <end position="966"/>
    </location>
</feature>
<feature type="compositionally biased region" description="Low complexity" evidence="1">
    <location>
        <begin position="1104"/>
        <end position="1120"/>
    </location>
</feature>
<feature type="compositionally biased region" description="Basic and acidic residues" evidence="1">
    <location>
        <begin position="341"/>
        <end position="352"/>
    </location>
</feature>
<feature type="region of interest" description="Disordered" evidence="1">
    <location>
        <begin position="927"/>
        <end position="1163"/>
    </location>
</feature>
<feature type="region of interest" description="Disordered" evidence="1">
    <location>
        <begin position="1"/>
        <end position="34"/>
    </location>
</feature>
<proteinExistence type="predicted"/>
<feature type="region of interest" description="Disordered" evidence="1">
    <location>
        <begin position="325"/>
        <end position="621"/>
    </location>
</feature>
<feature type="compositionally biased region" description="Polar residues" evidence="1">
    <location>
        <begin position="607"/>
        <end position="621"/>
    </location>
</feature>
<accession>A0A8H5FBC5</accession>
<evidence type="ECO:0000256" key="1">
    <source>
        <dbReference type="SAM" id="MobiDB-lite"/>
    </source>
</evidence>
<keyword evidence="3" id="KW-1185">Reference proteome</keyword>
<feature type="compositionally biased region" description="Polar residues" evidence="1">
    <location>
        <begin position="1010"/>
        <end position="1040"/>
    </location>
</feature>
<feature type="compositionally biased region" description="Low complexity" evidence="1">
    <location>
        <begin position="1152"/>
        <end position="1163"/>
    </location>
</feature>
<reference evidence="2 3" key="1">
    <citation type="journal article" date="2020" name="ISME J.">
        <title>Uncovering the hidden diversity of litter-decomposition mechanisms in mushroom-forming fungi.</title>
        <authorList>
            <person name="Floudas D."/>
            <person name="Bentzer J."/>
            <person name="Ahren D."/>
            <person name="Johansson T."/>
            <person name="Persson P."/>
            <person name="Tunlid A."/>
        </authorList>
    </citation>
    <scope>NUCLEOTIDE SEQUENCE [LARGE SCALE GENOMIC DNA]</scope>
    <source>
        <strain evidence="2 3">CBS 101986</strain>
    </source>
</reference>
<name>A0A8H5FBC5_9AGAR</name>
<feature type="compositionally biased region" description="Polar residues" evidence="1">
    <location>
        <begin position="470"/>
        <end position="480"/>
    </location>
</feature>
<feature type="compositionally biased region" description="Low complexity" evidence="1">
    <location>
        <begin position="1074"/>
        <end position="1088"/>
    </location>
</feature>
<feature type="compositionally biased region" description="Polar residues" evidence="1">
    <location>
        <begin position="488"/>
        <end position="512"/>
    </location>
</feature>
<feature type="compositionally biased region" description="Low complexity" evidence="1">
    <location>
        <begin position="158"/>
        <end position="177"/>
    </location>
</feature>
<feature type="region of interest" description="Disordered" evidence="1">
    <location>
        <begin position="1230"/>
        <end position="1292"/>
    </location>
</feature>
<feature type="compositionally biased region" description="Polar residues" evidence="1">
    <location>
        <begin position="17"/>
        <end position="26"/>
    </location>
</feature>
<feature type="region of interest" description="Disordered" evidence="1">
    <location>
        <begin position="1469"/>
        <end position="1518"/>
    </location>
</feature>
<feature type="compositionally biased region" description="Polar residues" evidence="1">
    <location>
        <begin position="805"/>
        <end position="814"/>
    </location>
</feature>
<protein>
    <submittedName>
        <fullName evidence="2">Uncharacterized protein</fullName>
    </submittedName>
</protein>
<dbReference type="OrthoDB" id="3259825at2759"/>
<feature type="region of interest" description="Disordered" evidence="1">
    <location>
        <begin position="1317"/>
        <end position="1357"/>
    </location>
</feature>
<feature type="compositionally biased region" description="Polar residues" evidence="1">
    <location>
        <begin position="973"/>
        <end position="985"/>
    </location>
</feature>
<feature type="compositionally biased region" description="Low complexity" evidence="1">
    <location>
        <begin position="530"/>
        <end position="543"/>
    </location>
</feature>
<comment type="caution">
    <text evidence="2">The sequence shown here is derived from an EMBL/GenBank/DDBJ whole genome shotgun (WGS) entry which is preliminary data.</text>
</comment>
<feature type="region of interest" description="Disordered" evidence="1">
    <location>
        <begin position="1545"/>
        <end position="1565"/>
    </location>
</feature>
<dbReference type="Proteomes" id="UP000567179">
    <property type="component" value="Unassembled WGS sequence"/>
</dbReference>
<feature type="compositionally biased region" description="Basic residues" evidence="1">
    <location>
        <begin position="987"/>
        <end position="996"/>
    </location>
</feature>
<feature type="region of interest" description="Disordered" evidence="1">
    <location>
        <begin position="100"/>
        <end position="230"/>
    </location>
</feature>
<feature type="region of interest" description="Disordered" evidence="1">
    <location>
        <begin position="785"/>
        <end position="814"/>
    </location>
</feature>
<feature type="compositionally biased region" description="Low complexity" evidence="1">
    <location>
        <begin position="791"/>
        <end position="804"/>
    </location>
</feature>
<gene>
    <name evidence="2" type="ORF">D9619_005572</name>
</gene>
<feature type="region of interest" description="Disordered" evidence="1">
    <location>
        <begin position="663"/>
        <end position="688"/>
    </location>
</feature>
<evidence type="ECO:0000313" key="2">
    <source>
        <dbReference type="EMBL" id="KAF5330730.1"/>
    </source>
</evidence>
<feature type="compositionally biased region" description="Polar residues" evidence="1">
    <location>
        <begin position="109"/>
        <end position="118"/>
    </location>
</feature>